<dbReference type="Proteomes" id="UP001175271">
    <property type="component" value="Unassembled WGS sequence"/>
</dbReference>
<keyword evidence="2" id="KW-0472">Membrane</keyword>
<evidence type="ECO:0000313" key="6">
    <source>
        <dbReference type="EMBL" id="KAK0411462.1"/>
    </source>
</evidence>
<keyword evidence="3" id="KW-0732">Signal</keyword>
<feature type="domain" description="ZP" evidence="5">
    <location>
        <begin position="457"/>
        <end position="701"/>
    </location>
</feature>
<evidence type="ECO:0000256" key="1">
    <source>
        <dbReference type="SAM" id="MobiDB-lite"/>
    </source>
</evidence>
<accession>A0AA39HV65</accession>
<dbReference type="InterPro" id="IPR003609">
    <property type="entry name" value="Pan_app"/>
</dbReference>
<organism evidence="6 7">
    <name type="scientific">Steinernema hermaphroditum</name>
    <dbReference type="NCBI Taxonomy" id="289476"/>
    <lineage>
        <taxon>Eukaryota</taxon>
        <taxon>Metazoa</taxon>
        <taxon>Ecdysozoa</taxon>
        <taxon>Nematoda</taxon>
        <taxon>Chromadorea</taxon>
        <taxon>Rhabditida</taxon>
        <taxon>Tylenchina</taxon>
        <taxon>Panagrolaimomorpha</taxon>
        <taxon>Strongyloidoidea</taxon>
        <taxon>Steinernematidae</taxon>
        <taxon>Steinernema</taxon>
    </lineage>
</organism>
<feature type="signal peptide" evidence="3">
    <location>
        <begin position="1"/>
        <end position="16"/>
    </location>
</feature>
<dbReference type="SMART" id="SM00241">
    <property type="entry name" value="ZP"/>
    <property type="match status" value="1"/>
</dbReference>
<dbReference type="Pfam" id="PF00024">
    <property type="entry name" value="PAN_1"/>
    <property type="match status" value="1"/>
</dbReference>
<dbReference type="PANTHER" id="PTHR47327">
    <property type="entry name" value="FI18240P1-RELATED"/>
    <property type="match status" value="1"/>
</dbReference>
<evidence type="ECO:0008006" key="8">
    <source>
        <dbReference type="Google" id="ProtNLM"/>
    </source>
</evidence>
<evidence type="ECO:0000313" key="7">
    <source>
        <dbReference type="Proteomes" id="UP001175271"/>
    </source>
</evidence>
<dbReference type="PANTHER" id="PTHR47327:SF1">
    <property type="entry name" value="RE15579P"/>
    <property type="match status" value="1"/>
</dbReference>
<sequence>MGPLLLIPLLGVLAHASVCPIGTVATFFRPKKLLGNGFEKCVSVCGQENCSGIYLTTNGCLAMNLEDFFGSMDERRFLRKYCLPGWSPGVFVSTETTANLMGTVAEARDLFECAALCLRSTICEFVAFDSTSGKCFFDGDSNENRTNLPPTAAIHTRENVRFDAMCEVNDRAFALRPVERTTVYGTEKPLEGGFSREKCIDECARQKCAYGLYKAAKSKCSIFVTSENPEDLYKVKSTDYSIFENLCHSQVAPASGCPRENAVFLKDSTEDLQNAPFCLERCLYETKCAETRTGPGCASGRPIQKLCLSDAIDSDFGTLFEKADSKCPRGKPSSRIERISLEQCLEVCVTHPTQSCGGMNYHRSSGDCDLIDVDAVPKEFDASEDCEHFVHSVFQFGEPEKESPPESEAENQKKVGKTNWPFDEGDERESVNSNHVRRKPFQEAPTPTRSEISVRPVCDFGSMRVAVNASGPNDVDVFPKDQAQKCTRRVAANEVGEIEFGRSDSKCIFEEVAENVYSQLIVVKRNQVKSLPVITFKDLMFNVTCDYRNIKKTTVTEILHLKKNDTANNIKVRGRVDISRSPLSISLRSKRAQSVERVILGQQIELVFAADHEGPEDYSIPLCYATNPEGSENLTMIENGCPSVSVQRSLMIGSFRKTPKHFVLPFRAFKFANGSEVRIICVVESCLSNCARECDSTARVQRNRRFLDRSSIQKEIELTFTVDEAGDDAESRESLDFCIQKTNLALLAATSSVVFVIQLVVLFFIVLSHQKRRKTPLLKQGVLIHKSTRIAIDERLHGDSIVYRPKTFHNVHTYHTQKNYYPATNNYYSTYPGYQFYSPLYPSYYPSGGGVFGFQFCLACFGFGIGK</sequence>
<evidence type="ECO:0000256" key="3">
    <source>
        <dbReference type="SAM" id="SignalP"/>
    </source>
</evidence>
<dbReference type="GO" id="GO:0009653">
    <property type="term" value="P:anatomical structure morphogenesis"/>
    <property type="evidence" value="ECO:0007669"/>
    <property type="project" value="TreeGrafter"/>
</dbReference>
<evidence type="ECO:0000259" key="5">
    <source>
        <dbReference type="PROSITE" id="PS51034"/>
    </source>
</evidence>
<feature type="domain" description="Apple" evidence="4">
    <location>
        <begin position="307"/>
        <end position="393"/>
    </location>
</feature>
<dbReference type="PROSITE" id="PS51034">
    <property type="entry name" value="ZP_2"/>
    <property type="match status" value="1"/>
</dbReference>
<comment type="caution">
    <text evidence="6">The sequence shown here is derived from an EMBL/GenBank/DDBJ whole genome shotgun (WGS) entry which is preliminary data.</text>
</comment>
<reference evidence="6" key="1">
    <citation type="submission" date="2023-06" db="EMBL/GenBank/DDBJ databases">
        <title>Genomic analysis of the entomopathogenic nematode Steinernema hermaphroditum.</title>
        <authorList>
            <person name="Schwarz E.M."/>
            <person name="Heppert J.K."/>
            <person name="Baniya A."/>
            <person name="Schwartz H.T."/>
            <person name="Tan C.-H."/>
            <person name="Antoshechkin I."/>
            <person name="Sternberg P.W."/>
            <person name="Goodrich-Blair H."/>
            <person name="Dillman A.R."/>
        </authorList>
    </citation>
    <scope>NUCLEOTIDE SEQUENCE</scope>
    <source>
        <strain evidence="6">PS9179</strain>
        <tissue evidence="6">Whole animal</tissue>
    </source>
</reference>
<feature type="chain" id="PRO_5041317459" description="ZP domain-containing protein" evidence="3">
    <location>
        <begin position="17"/>
        <end position="867"/>
    </location>
</feature>
<dbReference type="InterPro" id="IPR001507">
    <property type="entry name" value="ZP_dom"/>
</dbReference>
<gene>
    <name evidence="6" type="ORF">QR680_005668</name>
</gene>
<dbReference type="AlphaFoldDB" id="A0AA39HV65"/>
<dbReference type="InterPro" id="IPR057371">
    <property type="entry name" value="VERL_C"/>
</dbReference>
<feature type="transmembrane region" description="Helical" evidence="2">
    <location>
        <begin position="744"/>
        <end position="767"/>
    </location>
</feature>
<evidence type="ECO:0000256" key="2">
    <source>
        <dbReference type="SAM" id="Phobius"/>
    </source>
</evidence>
<dbReference type="PROSITE" id="PS50948">
    <property type="entry name" value="PAN"/>
    <property type="match status" value="1"/>
</dbReference>
<feature type="region of interest" description="Disordered" evidence="1">
    <location>
        <begin position="397"/>
        <end position="448"/>
    </location>
</feature>
<dbReference type="EMBL" id="JAUCMV010000003">
    <property type="protein sequence ID" value="KAK0411462.1"/>
    <property type="molecule type" value="Genomic_DNA"/>
</dbReference>
<proteinExistence type="predicted"/>
<protein>
    <recommendedName>
        <fullName evidence="8">ZP domain-containing protein</fullName>
    </recommendedName>
</protein>
<keyword evidence="2" id="KW-0812">Transmembrane</keyword>
<dbReference type="InterPro" id="IPR052774">
    <property type="entry name" value="Celegans_DevNeuronal_Protein"/>
</dbReference>
<keyword evidence="7" id="KW-1185">Reference proteome</keyword>
<name>A0AA39HV65_9BILA</name>
<dbReference type="Pfam" id="PF25272">
    <property type="entry name" value="VERL_C"/>
    <property type="match status" value="1"/>
</dbReference>
<keyword evidence="2" id="KW-1133">Transmembrane helix</keyword>
<dbReference type="Gene3D" id="3.50.4.10">
    <property type="entry name" value="Hepatocyte Growth Factor"/>
    <property type="match status" value="2"/>
</dbReference>
<evidence type="ECO:0000259" key="4">
    <source>
        <dbReference type="PROSITE" id="PS50948"/>
    </source>
</evidence>